<evidence type="ECO:0000256" key="1">
    <source>
        <dbReference type="SAM" id="Phobius"/>
    </source>
</evidence>
<dbReference type="KEGG" id="plon:Pla110_13520"/>
<dbReference type="RefSeq" id="WP_197440547.1">
    <property type="nucleotide sequence ID" value="NZ_CP036281.1"/>
</dbReference>
<organism evidence="2 3">
    <name type="scientific">Polystyrenella longa</name>
    <dbReference type="NCBI Taxonomy" id="2528007"/>
    <lineage>
        <taxon>Bacteria</taxon>
        <taxon>Pseudomonadati</taxon>
        <taxon>Planctomycetota</taxon>
        <taxon>Planctomycetia</taxon>
        <taxon>Planctomycetales</taxon>
        <taxon>Planctomycetaceae</taxon>
        <taxon>Polystyrenella</taxon>
    </lineage>
</organism>
<name>A0A518CK95_9PLAN</name>
<keyword evidence="1" id="KW-1133">Transmembrane helix</keyword>
<dbReference type="Proteomes" id="UP000317178">
    <property type="component" value="Chromosome"/>
</dbReference>
<evidence type="ECO:0000313" key="3">
    <source>
        <dbReference type="Proteomes" id="UP000317178"/>
    </source>
</evidence>
<evidence type="ECO:0000313" key="2">
    <source>
        <dbReference type="EMBL" id="QDU79641.1"/>
    </source>
</evidence>
<sequence>MHLSFYLIFISVIAVGAFVRTFWVERACDERIDKIVQEIYQLENQIAGNPSPQQEKP</sequence>
<gene>
    <name evidence="2" type="ORF">Pla110_13520</name>
</gene>
<dbReference type="AlphaFoldDB" id="A0A518CK95"/>
<feature type="transmembrane region" description="Helical" evidence="1">
    <location>
        <begin position="6"/>
        <end position="24"/>
    </location>
</feature>
<keyword evidence="3" id="KW-1185">Reference proteome</keyword>
<proteinExistence type="predicted"/>
<keyword evidence="1" id="KW-0812">Transmembrane</keyword>
<dbReference type="EMBL" id="CP036281">
    <property type="protein sequence ID" value="QDU79641.1"/>
    <property type="molecule type" value="Genomic_DNA"/>
</dbReference>
<reference evidence="2 3" key="1">
    <citation type="submission" date="2019-02" db="EMBL/GenBank/DDBJ databases">
        <title>Deep-cultivation of Planctomycetes and their phenomic and genomic characterization uncovers novel biology.</title>
        <authorList>
            <person name="Wiegand S."/>
            <person name="Jogler M."/>
            <person name="Boedeker C."/>
            <person name="Pinto D."/>
            <person name="Vollmers J."/>
            <person name="Rivas-Marin E."/>
            <person name="Kohn T."/>
            <person name="Peeters S.H."/>
            <person name="Heuer A."/>
            <person name="Rast P."/>
            <person name="Oberbeckmann S."/>
            <person name="Bunk B."/>
            <person name="Jeske O."/>
            <person name="Meyerdierks A."/>
            <person name="Storesund J.E."/>
            <person name="Kallscheuer N."/>
            <person name="Luecker S."/>
            <person name="Lage O.M."/>
            <person name="Pohl T."/>
            <person name="Merkel B.J."/>
            <person name="Hornburger P."/>
            <person name="Mueller R.-W."/>
            <person name="Bruemmer F."/>
            <person name="Labrenz M."/>
            <person name="Spormann A.M."/>
            <person name="Op den Camp H."/>
            <person name="Overmann J."/>
            <person name="Amann R."/>
            <person name="Jetten M.S.M."/>
            <person name="Mascher T."/>
            <person name="Medema M.H."/>
            <person name="Devos D.P."/>
            <person name="Kaster A.-K."/>
            <person name="Ovreas L."/>
            <person name="Rohde M."/>
            <person name="Galperin M.Y."/>
            <person name="Jogler C."/>
        </authorList>
    </citation>
    <scope>NUCLEOTIDE SEQUENCE [LARGE SCALE GENOMIC DNA]</scope>
    <source>
        <strain evidence="2 3">Pla110</strain>
    </source>
</reference>
<protein>
    <submittedName>
        <fullName evidence="2">Uncharacterized protein</fullName>
    </submittedName>
</protein>
<keyword evidence="1" id="KW-0472">Membrane</keyword>
<accession>A0A518CK95</accession>